<protein>
    <submittedName>
        <fullName evidence="2">Uncharacterized protein</fullName>
    </submittedName>
</protein>
<dbReference type="EMBL" id="FRDJ01000001">
    <property type="protein sequence ID" value="SHN52136.1"/>
    <property type="molecule type" value="Genomic_DNA"/>
</dbReference>
<gene>
    <name evidence="2" type="ORF">SAMN02745226_00423</name>
</gene>
<dbReference type="STRING" id="1121883.SAMN02745226_00423"/>
<dbReference type="AlphaFoldDB" id="A0A1M7S118"/>
<feature type="transmembrane region" description="Helical" evidence="1">
    <location>
        <begin position="48"/>
        <end position="64"/>
    </location>
</feature>
<keyword evidence="3" id="KW-1185">Reference proteome</keyword>
<dbReference type="RefSeq" id="WP_072757770.1">
    <property type="nucleotide sequence ID" value="NZ_FRDJ01000001.1"/>
</dbReference>
<reference evidence="3" key="1">
    <citation type="submission" date="2016-12" db="EMBL/GenBank/DDBJ databases">
        <authorList>
            <person name="Varghese N."/>
            <person name="Submissions S."/>
        </authorList>
    </citation>
    <scope>NUCLEOTIDE SEQUENCE [LARGE SCALE GENOMIC DNA]</scope>
    <source>
        <strain evidence="3">DSM 13020</strain>
    </source>
</reference>
<dbReference type="Proteomes" id="UP000184207">
    <property type="component" value="Unassembled WGS sequence"/>
</dbReference>
<keyword evidence="1" id="KW-1133">Transmembrane helix</keyword>
<evidence type="ECO:0000256" key="1">
    <source>
        <dbReference type="SAM" id="Phobius"/>
    </source>
</evidence>
<feature type="transmembrane region" description="Helical" evidence="1">
    <location>
        <begin position="71"/>
        <end position="88"/>
    </location>
</feature>
<keyword evidence="1" id="KW-0812">Transmembrane</keyword>
<organism evidence="2 3">
    <name type="scientific">Fervidobacterium gondwanense DSM 13020</name>
    <dbReference type="NCBI Taxonomy" id="1121883"/>
    <lineage>
        <taxon>Bacteria</taxon>
        <taxon>Thermotogati</taxon>
        <taxon>Thermotogota</taxon>
        <taxon>Thermotogae</taxon>
        <taxon>Thermotogales</taxon>
        <taxon>Fervidobacteriaceae</taxon>
        <taxon>Fervidobacterium</taxon>
    </lineage>
</organism>
<accession>A0A1M7S118</accession>
<keyword evidence="1" id="KW-0472">Membrane</keyword>
<evidence type="ECO:0000313" key="3">
    <source>
        <dbReference type="Proteomes" id="UP000184207"/>
    </source>
</evidence>
<evidence type="ECO:0000313" key="2">
    <source>
        <dbReference type="EMBL" id="SHN52136.1"/>
    </source>
</evidence>
<dbReference type="OrthoDB" id="41765at2"/>
<name>A0A1M7S118_FERGO</name>
<feature type="transmembrane region" description="Helical" evidence="1">
    <location>
        <begin position="21"/>
        <end position="42"/>
    </location>
</feature>
<sequence>MKSKFVNENWFVRFSRTKNQNTSSVLTTTNLVLIGLNIFSILTDGLRLENFIVIGISAVLFYLQRKNISETFVFVLAYPFSWLFFIPLKNEEIEDFFNIPIPLEIRLNIEEKILTAMPVKTLLVIGNPDEKKEIARNIYKYVVKGIDIEENMKYLRMLLRDSHMDVTLIAGQVLEDIENYFESRISKTKDINNFESCLNIYYYLRTEIPKGILREELKELLSKKLNNLESKIPVYFEMLCYLTGDENYYLIGYEKTREPVLLRNFLLSKLSKREYDIVKSHLSPETKSLICKSESAW</sequence>
<proteinExistence type="predicted"/>